<sequence length="176" mass="18948">MKIRLPLIALALGLGSPLLAQAQMLQPGLWELTTSNMQVDGKPLPDMAFMLGQLKNLPPEQRAMMEGALAKQGITVGGNGVRSCLTPEQVATNDIPLQDPQSGCTQKITDRQGNVWKFQFSCPKAQGTGQATFLSDREFTTQVSGTFNASGVQQQGSMNTRAVWLGNDCGNVRPRS</sequence>
<gene>
    <name evidence="2" type="ORF">C1S65_26430</name>
</gene>
<evidence type="ECO:0000256" key="1">
    <source>
        <dbReference type="SAM" id="SignalP"/>
    </source>
</evidence>
<organism evidence="2 3">
    <name type="scientific">Pseudomonas putida</name>
    <name type="common">Arthrobacter siderocapsulatus</name>
    <dbReference type="NCBI Taxonomy" id="303"/>
    <lineage>
        <taxon>Bacteria</taxon>
        <taxon>Pseudomonadati</taxon>
        <taxon>Pseudomonadota</taxon>
        <taxon>Gammaproteobacteria</taxon>
        <taxon>Pseudomonadales</taxon>
        <taxon>Pseudomonadaceae</taxon>
        <taxon>Pseudomonas</taxon>
    </lineage>
</organism>
<feature type="chain" id="PRO_5042292732" evidence="1">
    <location>
        <begin position="23"/>
        <end position="176"/>
    </location>
</feature>
<evidence type="ECO:0000313" key="2">
    <source>
        <dbReference type="EMBL" id="AXA27480.1"/>
    </source>
</evidence>
<dbReference type="AlphaFoldDB" id="A0AAD0LDB3"/>
<dbReference type="Proteomes" id="UP000251617">
    <property type="component" value="Chromosome"/>
</dbReference>
<dbReference type="RefSeq" id="WP_054892991.1">
    <property type="nucleotide sequence ID" value="NZ_CP011789.1"/>
</dbReference>
<dbReference type="Pfam" id="PF12276">
    <property type="entry name" value="DUF3617"/>
    <property type="match status" value="1"/>
</dbReference>
<feature type="signal peptide" evidence="1">
    <location>
        <begin position="1"/>
        <end position="22"/>
    </location>
</feature>
<dbReference type="EMBL" id="CP030750">
    <property type="protein sequence ID" value="AXA27480.1"/>
    <property type="molecule type" value="Genomic_DNA"/>
</dbReference>
<keyword evidence="1" id="KW-0732">Signal</keyword>
<reference evidence="2 3" key="1">
    <citation type="submission" date="2018-06" db="EMBL/GenBank/DDBJ databases">
        <title>The genome of Pseudomonas putida NX-1, a lignin degrader.</title>
        <authorList>
            <person name="Xu Z."/>
        </authorList>
    </citation>
    <scope>NUCLEOTIDE SEQUENCE [LARGE SCALE GENOMIC DNA]</scope>
    <source>
        <strain evidence="2 3">NX-1</strain>
    </source>
</reference>
<proteinExistence type="predicted"/>
<dbReference type="InterPro" id="IPR022061">
    <property type="entry name" value="DUF3617"/>
</dbReference>
<evidence type="ECO:0000313" key="3">
    <source>
        <dbReference type="Proteomes" id="UP000251617"/>
    </source>
</evidence>
<name>A0AAD0LDB3_PSEPU</name>
<protein>
    <submittedName>
        <fullName evidence="2">DUF3617 domain-containing protein</fullName>
    </submittedName>
</protein>
<accession>A0AAD0LDB3</accession>